<dbReference type="Proteomes" id="UP001341840">
    <property type="component" value="Unassembled WGS sequence"/>
</dbReference>
<evidence type="ECO:0000256" key="2">
    <source>
        <dbReference type="ARBA" id="ARBA00022737"/>
    </source>
</evidence>
<dbReference type="InterPro" id="IPR001000">
    <property type="entry name" value="GH10_dom"/>
</dbReference>
<name>A0ABU6V9F2_9FABA</name>
<evidence type="ECO:0000256" key="5">
    <source>
        <dbReference type="ARBA" id="ARBA00023326"/>
    </source>
</evidence>
<dbReference type="PANTHER" id="PTHR31490">
    <property type="entry name" value="GLYCOSYL HYDROLASE"/>
    <property type="match status" value="1"/>
</dbReference>
<dbReference type="InterPro" id="IPR008979">
    <property type="entry name" value="Galactose-bd-like_sf"/>
</dbReference>
<evidence type="ECO:0000313" key="8">
    <source>
        <dbReference type="Proteomes" id="UP001341840"/>
    </source>
</evidence>
<dbReference type="InterPro" id="IPR003305">
    <property type="entry name" value="CenC_carb-bd"/>
</dbReference>
<reference evidence="7 8" key="1">
    <citation type="journal article" date="2023" name="Plants (Basel)">
        <title>Bridging the Gap: Combining Genomics and Transcriptomics Approaches to Understand Stylosanthes scabra, an Orphan Legume from the Brazilian Caatinga.</title>
        <authorList>
            <person name="Ferreira-Neto J.R.C."/>
            <person name="da Silva M.D."/>
            <person name="Binneck E."/>
            <person name="de Melo N.F."/>
            <person name="da Silva R.H."/>
            <person name="de Melo A.L.T.M."/>
            <person name="Pandolfi V."/>
            <person name="Bustamante F.O."/>
            <person name="Brasileiro-Vidal A.C."/>
            <person name="Benko-Iseppon A.M."/>
        </authorList>
    </citation>
    <scope>NUCLEOTIDE SEQUENCE [LARGE SCALE GENOMIC DNA]</scope>
    <source>
        <tissue evidence="7">Leaves</tissue>
    </source>
</reference>
<dbReference type="InterPro" id="IPR017853">
    <property type="entry name" value="GH"/>
</dbReference>
<dbReference type="PANTHER" id="PTHR31490:SF2">
    <property type="entry name" value="GLYCOSYL HYDROLASE FAMILY 10 PROTEIN"/>
    <property type="match status" value="1"/>
</dbReference>
<keyword evidence="2" id="KW-0677">Repeat</keyword>
<evidence type="ECO:0000256" key="4">
    <source>
        <dbReference type="ARBA" id="ARBA00023277"/>
    </source>
</evidence>
<proteinExistence type="inferred from homology"/>
<dbReference type="SUPFAM" id="SSF49785">
    <property type="entry name" value="Galactose-binding domain-like"/>
    <property type="match status" value="1"/>
</dbReference>
<evidence type="ECO:0000313" key="7">
    <source>
        <dbReference type="EMBL" id="MED6170027.1"/>
    </source>
</evidence>
<comment type="similarity">
    <text evidence="1">Belongs to the glycosyl hydrolase 10 (cellulase F) family.</text>
</comment>
<dbReference type="EMBL" id="JASCZI010151136">
    <property type="protein sequence ID" value="MED6170027.1"/>
    <property type="molecule type" value="Genomic_DNA"/>
</dbReference>
<comment type="caution">
    <text evidence="7">The sequence shown here is derived from an EMBL/GenBank/DDBJ whole genome shotgun (WGS) entry which is preliminary data.</text>
</comment>
<keyword evidence="8" id="KW-1185">Reference proteome</keyword>
<protein>
    <recommendedName>
        <fullName evidence="6">GH10 domain-containing protein</fullName>
    </recommendedName>
</protein>
<dbReference type="SUPFAM" id="SSF51445">
    <property type="entry name" value="(Trans)glycosidases"/>
    <property type="match status" value="1"/>
</dbReference>
<dbReference type="InterPro" id="IPR044846">
    <property type="entry name" value="GH10"/>
</dbReference>
<dbReference type="Gene3D" id="2.60.120.260">
    <property type="entry name" value="Galactose-binding domain-like"/>
    <property type="match status" value="1"/>
</dbReference>
<dbReference type="Pfam" id="PF00331">
    <property type="entry name" value="Glyco_hydro_10"/>
    <property type="match status" value="1"/>
</dbReference>
<accession>A0ABU6V9F2</accession>
<keyword evidence="4" id="KW-0119">Carbohydrate metabolism</keyword>
<keyword evidence="5" id="KW-0624">Polysaccharide degradation</keyword>
<organism evidence="7 8">
    <name type="scientific">Stylosanthes scabra</name>
    <dbReference type="NCBI Taxonomy" id="79078"/>
    <lineage>
        <taxon>Eukaryota</taxon>
        <taxon>Viridiplantae</taxon>
        <taxon>Streptophyta</taxon>
        <taxon>Embryophyta</taxon>
        <taxon>Tracheophyta</taxon>
        <taxon>Spermatophyta</taxon>
        <taxon>Magnoliopsida</taxon>
        <taxon>eudicotyledons</taxon>
        <taxon>Gunneridae</taxon>
        <taxon>Pentapetalae</taxon>
        <taxon>rosids</taxon>
        <taxon>fabids</taxon>
        <taxon>Fabales</taxon>
        <taxon>Fabaceae</taxon>
        <taxon>Papilionoideae</taxon>
        <taxon>50 kb inversion clade</taxon>
        <taxon>dalbergioids sensu lato</taxon>
        <taxon>Dalbergieae</taxon>
        <taxon>Pterocarpus clade</taxon>
        <taxon>Stylosanthes</taxon>
    </lineage>
</organism>
<evidence type="ECO:0000256" key="3">
    <source>
        <dbReference type="ARBA" id="ARBA00022801"/>
    </source>
</evidence>
<sequence>MITLGFEAEALSYDHTVSIECLTHPNKPQYNGGIIQNPELNNGSQGWIQFGDSTILEHRESLGNKYIVAHKRNQPHDSVSQKVFLQKNMHYPLSAWIQVSGGDNVAVTAIVNTSKGGKIAGATVAKPNCWSMLKGGLTTHTSGVAQLYFESNNTDVEIWVDSVSLQPFTEEEWKSHQDHNIEKARKRMVSIQILDQEGKPLRNASVSIQQRKGHFPFGSSIDKSILNNPAYQNWFLQRFTVTTFGNEMKWYSTEFVQGREDYSVPDAMLAFAKRHNIAVRGHNIFWDDPNFQPGWVPSLSPQQLSSAVQRRLQSIVSRYRGQVIHWDVVNENMHFSFFENKLGQDFSVKAFSEVHRIDRNTPLFLNEYNTIEDSRDNAVNPAKYIQKLREMRRSGATIGIGLEAHFPNYPPNLPYMRASIDTLAATGSPLWITEIDVAPQNNQVGYFEQVLREAHSHPGVQGMIMWTGRTPEGCYKLCLTDSNFKNLPAGDVVDKLLHEWGLSKFSANTDHNGFIHVSLFHGDYNLEINHPLNNNNYTFTHHFQVNPTHHHHHHGNGSRISTQIVKLSV</sequence>
<dbReference type="Pfam" id="PF02018">
    <property type="entry name" value="CBM_4_9"/>
    <property type="match status" value="1"/>
</dbReference>
<dbReference type="SMART" id="SM00633">
    <property type="entry name" value="Glyco_10"/>
    <property type="match status" value="1"/>
</dbReference>
<keyword evidence="3" id="KW-0378">Hydrolase</keyword>
<dbReference type="Gene3D" id="3.20.20.80">
    <property type="entry name" value="Glycosidases"/>
    <property type="match status" value="1"/>
</dbReference>
<dbReference type="PROSITE" id="PS51760">
    <property type="entry name" value="GH10_2"/>
    <property type="match status" value="1"/>
</dbReference>
<evidence type="ECO:0000256" key="1">
    <source>
        <dbReference type="ARBA" id="ARBA00007495"/>
    </source>
</evidence>
<evidence type="ECO:0000259" key="6">
    <source>
        <dbReference type="PROSITE" id="PS51760"/>
    </source>
</evidence>
<gene>
    <name evidence="7" type="ORF">PIB30_026743</name>
</gene>
<feature type="domain" description="GH10" evidence="6">
    <location>
        <begin position="202"/>
        <end position="496"/>
    </location>
</feature>